<dbReference type="Proteomes" id="UP001202281">
    <property type="component" value="Unassembled WGS sequence"/>
</dbReference>
<organism evidence="2 3">
    <name type="scientific">Novosphingobium beihaiensis</name>
    <dbReference type="NCBI Taxonomy" id="2930389"/>
    <lineage>
        <taxon>Bacteria</taxon>
        <taxon>Pseudomonadati</taxon>
        <taxon>Pseudomonadota</taxon>
        <taxon>Alphaproteobacteria</taxon>
        <taxon>Sphingomonadales</taxon>
        <taxon>Sphingomonadaceae</taxon>
        <taxon>Novosphingobium</taxon>
    </lineage>
</organism>
<evidence type="ECO:0000256" key="1">
    <source>
        <dbReference type="SAM" id="MobiDB-lite"/>
    </source>
</evidence>
<gene>
    <name evidence="2" type="ORF">MTR66_19935</name>
</gene>
<accession>A0ABT0BVG2</accession>
<dbReference type="RefSeq" id="WP_243924255.1">
    <property type="nucleotide sequence ID" value="NZ_JALHLG010000061.1"/>
</dbReference>
<name>A0ABT0BVG2_9SPHN</name>
<comment type="caution">
    <text evidence="2">The sequence shown here is derived from an EMBL/GenBank/DDBJ whole genome shotgun (WGS) entry which is preliminary data.</text>
</comment>
<keyword evidence="3" id="KW-1185">Reference proteome</keyword>
<proteinExistence type="predicted"/>
<protein>
    <submittedName>
        <fullName evidence="2">Uncharacterized protein</fullName>
    </submittedName>
</protein>
<evidence type="ECO:0000313" key="2">
    <source>
        <dbReference type="EMBL" id="MCJ2189070.1"/>
    </source>
</evidence>
<reference evidence="2 3" key="1">
    <citation type="submission" date="2022-04" db="EMBL/GenBank/DDBJ databases">
        <title>Identification of a novel bacterium isolated from mangrove sediments.</title>
        <authorList>
            <person name="Pan X."/>
        </authorList>
    </citation>
    <scope>NUCLEOTIDE SEQUENCE [LARGE SCALE GENOMIC DNA]</scope>
    <source>
        <strain evidence="2 3">B2638</strain>
    </source>
</reference>
<feature type="compositionally biased region" description="Low complexity" evidence="1">
    <location>
        <begin position="40"/>
        <end position="51"/>
    </location>
</feature>
<dbReference type="EMBL" id="JALHLG010000061">
    <property type="protein sequence ID" value="MCJ2189070.1"/>
    <property type="molecule type" value="Genomic_DNA"/>
</dbReference>
<feature type="region of interest" description="Disordered" evidence="1">
    <location>
        <begin position="25"/>
        <end position="62"/>
    </location>
</feature>
<sequence>MPSLFNPNLAPSLLYPVVTNPCPNGKCPATSGKEAPQRRASSAGSSATSSAKLTFSPSAQRRKQNLARFVQKSNGDPSVMAFAEQAGQLFPRIETLMGALGLKANNVADAYAIWWIAA</sequence>
<evidence type="ECO:0000313" key="3">
    <source>
        <dbReference type="Proteomes" id="UP001202281"/>
    </source>
</evidence>